<dbReference type="CDD" id="cd04212">
    <property type="entry name" value="CuRO_UO_II"/>
    <property type="match status" value="1"/>
</dbReference>
<dbReference type="PROSITE" id="PS50857">
    <property type="entry name" value="COX2_CUA"/>
    <property type="match status" value="1"/>
</dbReference>
<keyword evidence="4 14" id="KW-1003">Cell membrane</keyword>
<evidence type="ECO:0000259" key="17">
    <source>
        <dbReference type="PROSITE" id="PS50999"/>
    </source>
</evidence>
<evidence type="ECO:0000256" key="13">
    <source>
        <dbReference type="ARBA" id="ARBA00023288"/>
    </source>
</evidence>
<dbReference type="PIRSF" id="PIRSF000292">
    <property type="entry name" value="Ubi_od_II"/>
    <property type="match status" value="1"/>
</dbReference>
<dbReference type="InterPro" id="IPR011759">
    <property type="entry name" value="Cyt_c_oxidase_su2_TM_dom"/>
</dbReference>
<keyword evidence="19" id="KW-1185">Reference proteome</keyword>
<evidence type="ECO:0000256" key="4">
    <source>
        <dbReference type="ARBA" id="ARBA00022475"/>
    </source>
</evidence>
<dbReference type="GO" id="GO:0016682">
    <property type="term" value="F:oxidoreductase activity, acting on diphenols and related substances as donors, oxygen as acceptor"/>
    <property type="evidence" value="ECO:0007669"/>
    <property type="project" value="InterPro"/>
</dbReference>
<evidence type="ECO:0000313" key="19">
    <source>
        <dbReference type="Proteomes" id="UP000019760"/>
    </source>
</evidence>
<dbReference type="RefSeq" id="WP_042057898.1">
    <property type="nucleotide sequence ID" value="NZ_BAND01000038.1"/>
</dbReference>
<evidence type="ECO:0000256" key="7">
    <source>
        <dbReference type="ARBA" id="ARBA00022729"/>
    </source>
</evidence>
<accession>A0A023D3Z7</accession>
<dbReference type="AlphaFoldDB" id="A0A023D3Z7"/>
<feature type="domain" description="Cytochrome oxidase subunit II transmembrane region profile" evidence="17">
    <location>
        <begin position="20"/>
        <end position="117"/>
    </location>
</feature>
<feature type="transmembrane region" description="Helical" evidence="15">
    <location>
        <begin position="89"/>
        <end position="111"/>
    </location>
</feature>
<dbReference type="InterPro" id="IPR006333">
    <property type="entry name" value="Cyt_o_ubiquinol_oxidase_su2"/>
</dbReference>
<keyword evidence="6 15" id="KW-0812">Transmembrane</keyword>
<keyword evidence="7" id="KW-0732">Signal</keyword>
<dbReference type="NCBIfam" id="TIGR01433">
    <property type="entry name" value="CyoA"/>
    <property type="match status" value="1"/>
</dbReference>
<dbReference type="Pfam" id="PF00116">
    <property type="entry name" value="COX2"/>
    <property type="match status" value="1"/>
</dbReference>
<dbReference type="GO" id="GO:0009486">
    <property type="term" value="F:cytochrome bo3 ubiquinol oxidase activity"/>
    <property type="evidence" value="ECO:0007669"/>
    <property type="project" value="InterPro"/>
</dbReference>
<dbReference type="Pfam" id="PF06481">
    <property type="entry name" value="COX_ARM"/>
    <property type="match status" value="1"/>
</dbReference>
<dbReference type="GO" id="GO:0004129">
    <property type="term" value="F:cytochrome-c oxidase activity"/>
    <property type="evidence" value="ECO:0007669"/>
    <property type="project" value="UniProtKB-UniRule"/>
</dbReference>
<reference evidence="19" key="1">
    <citation type="journal article" date="2014" name="FEMS Microbiol. Lett.">
        <title>Draft Genomic DNA Sequence of the Facultatively Methylotrophic Bacterium Acidomonas methanolica type strain MB58.</title>
        <authorList>
            <person name="Higashiura N."/>
            <person name="Hadano H."/>
            <person name="Hirakawa H."/>
            <person name="Matsutani M."/>
            <person name="Takabe S."/>
            <person name="Matsushita K."/>
            <person name="Azuma Y."/>
        </authorList>
    </citation>
    <scope>NUCLEOTIDE SEQUENCE [LARGE SCALE GENOMIC DNA]</scope>
    <source>
        <strain evidence="19">MB58</strain>
    </source>
</reference>
<dbReference type="SUPFAM" id="SSF49503">
    <property type="entry name" value="Cupredoxins"/>
    <property type="match status" value="1"/>
</dbReference>
<dbReference type="Gene3D" id="2.60.40.420">
    <property type="entry name" value="Cupredoxins - blue copper proteins"/>
    <property type="match status" value="1"/>
</dbReference>
<keyword evidence="9 15" id="KW-1133">Transmembrane helix</keyword>
<dbReference type="InterPro" id="IPR045187">
    <property type="entry name" value="CcO_II"/>
</dbReference>
<gene>
    <name evidence="18" type="ORF">Amme_038_106</name>
</gene>
<dbReference type="Gene3D" id="1.10.287.90">
    <property type="match status" value="1"/>
</dbReference>
<evidence type="ECO:0000256" key="3">
    <source>
        <dbReference type="ARBA" id="ARBA00022448"/>
    </source>
</evidence>
<evidence type="ECO:0000256" key="8">
    <source>
        <dbReference type="ARBA" id="ARBA00022982"/>
    </source>
</evidence>
<dbReference type="InterPro" id="IPR008972">
    <property type="entry name" value="Cupredoxin"/>
</dbReference>
<keyword evidence="3 14" id="KW-0813">Transport</keyword>
<evidence type="ECO:0000259" key="16">
    <source>
        <dbReference type="PROSITE" id="PS50857"/>
    </source>
</evidence>
<organism evidence="18 19">
    <name type="scientific">Acidomonas methanolica NBRC 104435</name>
    <dbReference type="NCBI Taxonomy" id="1231351"/>
    <lineage>
        <taxon>Bacteria</taxon>
        <taxon>Pseudomonadati</taxon>
        <taxon>Pseudomonadota</taxon>
        <taxon>Alphaproteobacteria</taxon>
        <taxon>Acetobacterales</taxon>
        <taxon>Acetobacteraceae</taxon>
        <taxon>Acidomonas</taxon>
    </lineage>
</organism>
<evidence type="ECO:0000256" key="5">
    <source>
        <dbReference type="ARBA" id="ARBA00022660"/>
    </source>
</evidence>
<reference evidence="18 19" key="2">
    <citation type="journal article" date="2014" name="FEMS Microbiol. Lett.">
        <title>Draft genomic DNA sequence of the facultatively methylotrophic bacterium Acidomonas methanolica type strain MB58.</title>
        <authorList>
            <person name="Higashiura N."/>
            <person name="Hadano H."/>
            <person name="Hirakawa H."/>
            <person name="Matsutani M."/>
            <person name="Takabe S."/>
            <person name="Matsushita K."/>
            <person name="Azuma Y."/>
        </authorList>
    </citation>
    <scope>NUCLEOTIDE SEQUENCE [LARGE SCALE GENOMIC DNA]</scope>
    <source>
        <strain evidence="18 19">MB58</strain>
    </source>
</reference>
<evidence type="ECO:0000256" key="14">
    <source>
        <dbReference type="PIRNR" id="PIRNR000292"/>
    </source>
</evidence>
<dbReference type="GO" id="GO:0005507">
    <property type="term" value="F:copper ion binding"/>
    <property type="evidence" value="ECO:0007669"/>
    <property type="project" value="InterPro"/>
</dbReference>
<evidence type="ECO:0000313" key="18">
    <source>
        <dbReference type="EMBL" id="GAJ28857.1"/>
    </source>
</evidence>
<dbReference type="PROSITE" id="PS50999">
    <property type="entry name" value="COX2_TM"/>
    <property type="match status" value="1"/>
</dbReference>
<dbReference type="SUPFAM" id="SSF81464">
    <property type="entry name" value="Cytochrome c oxidase subunit II-like, transmembrane region"/>
    <property type="match status" value="1"/>
</dbReference>
<evidence type="ECO:0000256" key="1">
    <source>
        <dbReference type="ARBA" id="ARBA00004651"/>
    </source>
</evidence>
<dbReference type="EMBL" id="BAND01000038">
    <property type="protein sequence ID" value="GAJ28857.1"/>
    <property type="molecule type" value="Genomic_DNA"/>
</dbReference>
<evidence type="ECO:0000256" key="2">
    <source>
        <dbReference type="ARBA" id="ARBA00007866"/>
    </source>
</evidence>
<evidence type="ECO:0000256" key="11">
    <source>
        <dbReference type="ARBA" id="ARBA00023136"/>
    </source>
</evidence>
<dbReference type="InterPro" id="IPR036257">
    <property type="entry name" value="Cyt_c_oxidase_su2_TM_sf"/>
</dbReference>
<protein>
    <recommendedName>
        <fullName evidence="14">Ubiquinol oxidase subunit 2</fullName>
    </recommendedName>
</protein>
<dbReference type="GO" id="GO:0042773">
    <property type="term" value="P:ATP synthesis coupled electron transport"/>
    <property type="evidence" value="ECO:0007669"/>
    <property type="project" value="TreeGrafter"/>
</dbReference>
<comment type="subcellular location">
    <subcellularLocation>
        <location evidence="1">Cell membrane</location>
        <topology evidence="1">Multi-pass membrane protein</topology>
    </subcellularLocation>
</comment>
<keyword evidence="5 14" id="KW-0679">Respiratory chain</keyword>
<dbReference type="PROSITE" id="PS51257">
    <property type="entry name" value="PROKAR_LIPOPROTEIN"/>
    <property type="match status" value="1"/>
</dbReference>
<sequence>MKSKILPKLGRFALGLPALLLSGCTLDLLEPRGPIGVANRNVILLELGVMLLIVIPVIIATLIYARKYRASNTSAEYLPTWSHSTKIEVFVWGAPAIIVLALGAISAWSSFAFDPYRPLKVSDASGAPVKPVNVQVVSLDWKWLFIYPDLGIATINQLAVPVNTPIDFRLTSDAVMTSFFIPRLGSQIYAMAGMQTQLHLLASEPGDYRGEAAQYTGRGFSDMKFRTLAMTKSDFDAWVDKVKQSSDTLDSASYPKVAAPQEAAPVEYFAHVQPGLFDAVVAKYNNGTVIDKSTGKVIHMQSAMSDMQMKE</sequence>
<feature type="transmembrane region" description="Helical" evidence="15">
    <location>
        <begin position="42"/>
        <end position="65"/>
    </location>
</feature>
<dbReference type="GO" id="GO:0005886">
    <property type="term" value="C:plasma membrane"/>
    <property type="evidence" value="ECO:0007669"/>
    <property type="project" value="UniProtKB-SubCell"/>
</dbReference>
<keyword evidence="13" id="KW-0449">Lipoprotein</keyword>
<proteinExistence type="inferred from homology"/>
<dbReference type="PANTHER" id="PTHR22888">
    <property type="entry name" value="CYTOCHROME C OXIDASE, SUBUNIT II"/>
    <property type="match status" value="1"/>
</dbReference>
<dbReference type="Proteomes" id="UP000019760">
    <property type="component" value="Unassembled WGS sequence"/>
</dbReference>
<keyword evidence="11 14" id="KW-0472">Membrane</keyword>
<keyword evidence="10 14" id="KW-0560">Oxidoreductase</keyword>
<dbReference type="InterPro" id="IPR002429">
    <property type="entry name" value="CcO_II-like_C"/>
</dbReference>
<feature type="domain" description="Cytochrome oxidase subunit II copper A binding" evidence="16">
    <location>
        <begin position="129"/>
        <end position="241"/>
    </location>
</feature>
<comment type="similarity">
    <text evidence="2 14">Belongs to the cytochrome c oxidase subunit 2 family.</text>
</comment>
<evidence type="ECO:0000256" key="6">
    <source>
        <dbReference type="ARBA" id="ARBA00022692"/>
    </source>
</evidence>
<evidence type="ECO:0000256" key="15">
    <source>
        <dbReference type="SAM" id="Phobius"/>
    </source>
</evidence>
<name>A0A023D3Z7_ACIMT</name>
<evidence type="ECO:0000256" key="12">
    <source>
        <dbReference type="ARBA" id="ARBA00023139"/>
    </source>
</evidence>
<comment type="caution">
    <text evidence="18">The sequence shown here is derived from an EMBL/GenBank/DDBJ whole genome shotgun (WGS) entry which is preliminary data.</text>
</comment>
<keyword evidence="12" id="KW-0564">Palmitate</keyword>
<dbReference type="OrthoDB" id="9783445at2"/>
<dbReference type="InterPro" id="IPR034227">
    <property type="entry name" value="CuRO_UO_II"/>
</dbReference>
<dbReference type="PANTHER" id="PTHR22888:SF18">
    <property type="entry name" value="CYTOCHROME BO(3) UBIQUINOL OXIDASE SUBUNIT 2"/>
    <property type="match status" value="1"/>
</dbReference>
<keyword evidence="8 14" id="KW-0249">Electron transport</keyword>
<dbReference type="InterPro" id="IPR010514">
    <property type="entry name" value="COX_ARM"/>
</dbReference>
<evidence type="ECO:0000256" key="10">
    <source>
        <dbReference type="ARBA" id="ARBA00023002"/>
    </source>
</evidence>
<evidence type="ECO:0000256" key="9">
    <source>
        <dbReference type="ARBA" id="ARBA00022989"/>
    </source>
</evidence>